<dbReference type="GO" id="GO:0060271">
    <property type="term" value="P:cilium assembly"/>
    <property type="evidence" value="ECO:0007669"/>
    <property type="project" value="TreeGrafter"/>
</dbReference>
<evidence type="ECO:0000256" key="1">
    <source>
        <dbReference type="SAM" id="MobiDB-lite"/>
    </source>
</evidence>
<feature type="compositionally biased region" description="Basic and acidic residues" evidence="1">
    <location>
        <begin position="299"/>
        <end position="312"/>
    </location>
</feature>
<keyword evidence="3" id="KW-1185">Reference proteome</keyword>
<evidence type="ECO:0000313" key="2">
    <source>
        <dbReference type="EMBL" id="KAH0534847.1"/>
    </source>
</evidence>
<organism evidence="2 3">
    <name type="scientific">Cotesia glomerata</name>
    <name type="common">Lepidopteran parasitic wasp</name>
    <name type="synonym">Apanteles glomeratus</name>
    <dbReference type="NCBI Taxonomy" id="32391"/>
    <lineage>
        <taxon>Eukaryota</taxon>
        <taxon>Metazoa</taxon>
        <taxon>Ecdysozoa</taxon>
        <taxon>Arthropoda</taxon>
        <taxon>Hexapoda</taxon>
        <taxon>Insecta</taxon>
        <taxon>Pterygota</taxon>
        <taxon>Neoptera</taxon>
        <taxon>Endopterygota</taxon>
        <taxon>Hymenoptera</taxon>
        <taxon>Apocrita</taxon>
        <taxon>Ichneumonoidea</taxon>
        <taxon>Braconidae</taxon>
        <taxon>Microgastrinae</taxon>
        <taxon>Cotesia</taxon>
    </lineage>
</organism>
<dbReference type="SUPFAM" id="SSF103657">
    <property type="entry name" value="BAR/IMD domain-like"/>
    <property type="match status" value="1"/>
</dbReference>
<dbReference type="EMBL" id="JAHXZJ010002982">
    <property type="protein sequence ID" value="KAH0534847.1"/>
    <property type="molecule type" value="Genomic_DNA"/>
</dbReference>
<proteinExistence type="predicted"/>
<dbReference type="GO" id="GO:0035869">
    <property type="term" value="C:ciliary transition zone"/>
    <property type="evidence" value="ECO:0007669"/>
    <property type="project" value="TreeGrafter"/>
</dbReference>
<dbReference type="PANTHER" id="PTHR21223">
    <property type="entry name" value="CBY1-INTERACTING BAR DOMAIN-CONTAINING PROTEIN HOMOLOG"/>
    <property type="match status" value="1"/>
</dbReference>
<dbReference type="Pfam" id="PF06730">
    <property type="entry name" value="FAM92"/>
    <property type="match status" value="1"/>
</dbReference>
<evidence type="ECO:0000313" key="3">
    <source>
        <dbReference type="Proteomes" id="UP000826195"/>
    </source>
</evidence>
<feature type="region of interest" description="Disordered" evidence="1">
    <location>
        <begin position="285"/>
        <end position="312"/>
    </location>
</feature>
<dbReference type="Gene3D" id="1.20.1270.60">
    <property type="entry name" value="Arfaptin homology (AH) domain/BAR domain"/>
    <property type="match status" value="1"/>
</dbReference>
<protein>
    <recommendedName>
        <fullName evidence="4">Protein FAM92A1</fullName>
    </recommendedName>
</protein>
<evidence type="ECO:0008006" key="4">
    <source>
        <dbReference type="Google" id="ProtNLM"/>
    </source>
</evidence>
<dbReference type="InterPro" id="IPR027267">
    <property type="entry name" value="AH/BAR_dom_sf"/>
</dbReference>
<reference evidence="2 3" key="1">
    <citation type="journal article" date="2021" name="J. Hered.">
        <title>A chromosome-level genome assembly of the parasitoid wasp, Cotesia glomerata (Hymenoptera: Braconidae).</title>
        <authorList>
            <person name="Pinto B.J."/>
            <person name="Weis J.J."/>
            <person name="Gamble T."/>
            <person name="Ode P.J."/>
            <person name="Paul R."/>
            <person name="Zaspel J.M."/>
        </authorList>
    </citation>
    <scope>NUCLEOTIDE SEQUENCE [LARGE SCALE GENOMIC DNA]</scope>
    <source>
        <strain evidence="2">CgM1</strain>
    </source>
</reference>
<dbReference type="AlphaFoldDB" id="A0AAV7HWZ7"/>
<dbReference type="GO" id="GO:0036064">
    <property type="term" value="C:ciliary basal body"/>
    <property type="evidence" value="ECO:0007669"/>
    <property type="project" value="TreeGrafter"/>
</dbReference>
<dbReference type="PANTHER" id="PTHR21223:SF2">
    <property type="entry name" value="CBY1-INTERACTING BAR DOMAIN-CONTAINING PROTEIN HOMOLOG"/>
    <property type="match status" value="1"/>
</dbReference>
<name>A0AAV7HWZ7_COTGL</name>
<dbReference type="Proteomes" id="UP000826195">
    <property type="component" value="Unassembled WGS sequence"/>
</dbReference>
<dbReference type="InterPro" id="IPR009602">
    <property type="entry name" value="CBAR/FAM92"/>
</dbReference>
<accession>A0AAV7HWZ7</accession>
<gene>
    <name evidence="2" type="ORF">KQX54_009246</name>
</gene>
<comment type="caution">
    <text evidence="2">The sequence shown here is derived from an EMBL/GenBank/DDBJ whole genome shotgun (WGS) entry which is preliminary data.</text>
</comment>
<sequence length="312" mass="35739">MLKSKSQNNICEQEARFVQERITKVEKHFADLCTSFAAYARKAARLRDKNDELAKVIQNYAMSETVNQSLSRGLHNFGATLSVIGDYKDAEVQRIDSKIISTLSQYSMICRHAREDVKNTFSARDKELARRKHIDKLLLKEQGKSQTVSQADLKSMSNTVQVLKVVKGLEEQIDTFEKRKLQDLITLLLDFVMIELSFHTKAVELFTKAYQDIAEIDTFKDLEKFREILNASETFSRFDTVMRTSCRQSYSLTDLSNHQTPSPLQLKKMNRANESMDSLKAALMKSSELSQVSEYDESSDTRDTESVEDIAK</sequence>